<feature type="domain" description="Exonuclease VII large subunit C-terminal" evidence="8">
    <location>
        <begin position="413"/>
        <end position="504"/>
    </location>
</feature>
<keyword evidence="4 5" id="KW-0269">Exonuclease</keyword>
<evidence type="ECO:0000256" key="7">
    <source>
        <dbReference type="SAM" id="MobiDB-lite"/>
    </source>
</evidence>
<dbReference type="EC" id="3.1.11.6" evidence="5"/>
<evidence type="ECO:0000313" key="10">
    <source>
        <dbReference type="EMBL" id="MCG2669689.1"/>
    </source>
</evidence>
<keyword evidence="3 5" id="KW-0378">Hydrolase</keyword>
<feature type="region of interest" description="Disordered" evidence="7">
    <location>
        <begin position="505"/>
        <end position="546"/>
    </location>
</feature>
<evidence type="ECO:0000256" key="1">
    <source>
        <dbReference type="ARBA" id="ARBA00022490"/>
    </source>
</evidence>
<reference evidence="10" key="1">
    <citation type="submission" date="2022-01" db="EMBL/GenBank/DDBJ databases">
        <title>Genome sequnece data of strain Bradyrhizobium sp. nov.</title>
        <authorList>
            <person name="Zhang J."/>
        </authorList>
    </citation>
    <scope>NUCLEOTIDE SEQUENCE</scope>
    <source>
        <strain evidence="10">WYCCWR 12774</strain>
    </source>
</reference>
<evidence type="ECO:0000259" key="9">
    <source>
        <dbReference type="Pfam" id="PF13742"/>
    </source>
</evidence>
<evidence type="ECO:0000256" key="3">
    <source>
        <dbReference type="ARBA" id="ARBA00022801"/>
    </source>
</evidence>
<dbReference type="EMBL" id="JAKLUA010000007">
    <property type="protein sequence ID" value="MCG2669689.1"/>
    <property type="molecule type" value="Genomic_DNA"/>
</dbReference>
<dbReference type="HAMAP" id="MF_00378">
    <property type="entry name" value="Exonuc_7_L"/>
    <property type="match status" value="1"/>
</dbReference>
<dbReference type="GO" id="GO:0008855">
    <property type="term" value="F:exodeoxyribonuclease VII activity"/>
    <property type="evidence" value="ECO:0007669"/>
    <property type="project" value="UniProtKB-EC"/>
</dbReference>
<comment type="caution">
    <text evidence="10">The sequence shown here is derived from an EMBL/GenBank/DDBJ whole genome shotgun (WGS) entry which is preliminary data.</text>
</comment>
<comment type="subunit">
    <text evidence="5">Heterooligomer composed of large and small subunits.</text>
</comment>
<dbReference type="InterPro" id="IPR025824">
    <property type="entry name" value="OB-fold_nuc-bd_dom"/>
</dbReference>
<keyword evidence="11" id="KW-1185">Reference proteome</keyword>
<dbReference type="Proteomes" id="UP001139012">
    <property type="component" value="Unassembled WGS sequence"/>
</dbReference>
<evidence type="ECO:0000256" key="6">
    <source>
        <dbReference type="RuleBase" id="RU004355"/>
    </source>
</evidence>
<feature type="domain" description="Exonuclease VII large subunit C-terminal" evidence="8">
    <location>
        <begin position="136"/>
        <end position="409"/>
    </location>
</feature>
<organism evidence="10 11">
    <name type="scientific">Bradyrhizobium zhengyangense</name>
    <dbReference type="NCBI Taxonomy" id="2911009"/>
    <lineage>
        <taxon>Bacteria</taxon>
        <taxon>Pseudomonadati</taxon>
        <taxon>Pseudomonadota</taxon>
        <taxon>Alphaproteobacteria</taxon>
        <taxon>Hyphomicrobiales</taxon>
        <taxon>Nitrobacteraceae</taxon>
        <taxon>Bradyrhizobium</taxon>
    </lineage>
</organism>
<comment type="subcellular location">
    <subcellularLocation>
        <location evidence="5 6">Cytoplasm</location>
    </subcellularLocation>
</comment>
<comment type="similarity">
    <text evidence="5 6">Belongs to the XseA family.</text>
</comment>
<evidence type="ECO:0000259" key="8">
    <source>
        <dbReference type="Pfam" id="PF02601"/>
    </source>
</evidence>
<dbReference type="Pfam" id="PF13742">
    <property type="entry name" value="tRNA_anti_2"/>
    <property type="match status" value="1"/>
</dbReference>
<proteinExistence type="inferred from homology"/>
<dbReference type="PANTHER" id="PTHR30008">
    <property type="entry name" value="EXODEOXYRIBONUCLEASE 7 LARGE SUBUNIT"/>
    <property type="match status" value="1"/>
</dbReference>
<gene>
    <name evidence="5 10" type="primary">xseA</name>
    <name evidence="10" type="ORF">L6637_22245</name>
</gene>
<dbReference type="RefSeq" id="WP_237864522.1">
    <property type="nucleotide sequence ID" value="NZ_JAKLTZ010000007.1"/>
</dbReference>
<evidence type="ECO:0000256" key="5">
    <source>
        <dbReference type="HAMAP-Rule" id="MF_00378"/>
    </source>
</evidence>
<evidence type="ECO:0000313" key="11">
    <source>
        <dbReference type="Proteomes" id="UP001139012"/>
    </source>
</evidence>
<keyword evidence="1 5" id="KW-0963">Cytoplasm</keyword>
<dbReference type="CDD" id="cd04489">
    <property type="entry name" value="ExoVII_LU_OBF"/>
    <property type="match status" value="1"/>
</dbReference>
<comment type="catalytic activity">
    <reaction evidence="5 6">
        <text>Exonucleolytic cleavage in either 5'- to 3'- or 3'- to 5'-direction to yield nucleoside 5'-phosphates.</text>
        <dbReference type="EC" id="3.1.11.6"/>
    </reaction>
</comment>
<dbReference type="InterPro" id="IPR003753">
    <property type="entry name" value="Exonuc_VII_L"/>
</dbReference>
<protein>
    <recommendedName>
        <fullName evidence="5">Exodeoxyribonuclease 7 large subunit</fullName>
        <ecNumber evidence="5">3.1.11.6</ecNumber>
    </recommendedName>
    <alternativeName>
        <fullName evidence="5">Exodeoxyribonuclease VII large subunit</fullName>
        <shortName evidence="5">Exonuclease VII large subunit</shortName>
    </alternativeName>
</protein>
<sequence length="546" mass="59594">MPNRLPMPPAEQLHNAPEFTVSELSQSLKRTVEDTYGHVRVRGEISGFRGAHSSGHCYFALKDESAKIEAVIWKGVHGRMRFKPQEGLEVIATGKLTTYPGSSKYQIVIEALEPAGIGALMALMEERKKKLAAEGLFDEARKQLLPWLPEVIGVVTSPTGAVIRDILHRLEDRFPRHVLVWPVKVQGEGSAEQVAAAIRGFNALPEGGKIPRPDVLIVARGGGSLEDLWSFNEEIVVRAAAESMIPLISAVGHETDITLIDFVADKRAPTPTAAAEMAVPVRSELFVEVADLGRRTHAYWMRAHESRRNELRAAARALPSAGDLLAIPRQRLDSAGSALPRGLKANTHAHFRRFTAASSKLTLRVLHGQIAQAGHRLTVCGERLGLSARSLLRRRRDRFAGLEVRLRASKLSNAQAQRNAILRQRERTQRLSERAGRALVTLLQRLDARVENSGKLLSALSYRGVLARGFALVRDDSGHPLHSADSVGPNARIAIEFADGRVGATADADRAEPMAKRAPAQPKPAAPETKAAPKRVAKPVDQGSLF</sequence>
<dbReference type="PANTHER" id="PTHR30008:SF0">
    <property type="entry name" value="EXODEOXYRIBONUCLEASE 7 LARGE SUBUNIT"/>
    <property type="match status" value="1"/>
</dbReference>
<keyword evidence="2 5" id="KW-0540">Nuclease</keyword>
<dbReference type="InterPro" id="IPR020579">
    <property type="entry name" value="Exonuc_VII_lsu_C"/>
</dbReference>
<dbReference type="NCBIfam" id="TIGR00237">
    <property type="entry name" value="xseA"/>
    <property type="match status" value="1"/>
</dbReference>
<evidence type="ECO:0000256" key="4">
    <source>
        <dbReference type="ARBA" id="ARBA00022839"/>
    </source>
</evidence>
<dbReference type="Pfam" id="PF02601">
    <property type="entry name" value="Exonuc_VII_L"/>
    <property type="match status" value="2"/>
</dbReference>
<feature type="domain" description="OB-fold nucleic acid binding" evidence="9">
    <location>
        <begin position="19"/>
        <end position="112"/>
    </location>
</feature>
<accession>A0ABS9LRP1</accession>
<evidence type="ECO:0000256" key="2">
    <source>
        <dbReference type="ARBA" id="ARBA00022722"/>
    </source>
</evidence>
<comment type="function">
    <text evidence="5">Bidirectionally degrades single-stranded DNA into large acid-insoluble oligonucleotides, which are then degraded further into small acid-soluble oligonucleotides.</text>
</comment>
<name>A0ABS9LRP1_9BRAD</name>